<reference evidence="1" key="1">
    <citation type="submission" date="2023-10" db="EMBL/GenBank/DDBJ databases">
        <title>Whole genome sequencing of actinobacterial strain Amycolatopsis sp. (BCA-696) identifies the underlying plant growth-promoting genes.</title>
        <authorList>
            <person name="Gandham P."/>
            <person name="Vadla N."/>
            <person name="Saji A."/>
            <person name="Srinivas V."/>
            <person name="Ruperao P."/>
            <person name="Selvanayagam S."/>
            <person name="Saxena R.K."/>
            <person name="Rathore A."/>
            <person name="Gopalakrishnan S."/>
            <person name="Thakur V."/>
        </authorList>
    </citation>
    <scope>NUCLEOTIDE SEQUENCE</scope>
    <source>
        <strain evidence="1">BCA-696</strain>
    </source>
</reference>
<gene>
    <name evidence="1" type="ORF">LCL61_18270</name>
</gene>
<evidence type="ECO:0000313" key="2">
    <source>
        <dbReference type="Proteomes" id="UP001456344"/>
    </source>
</evidence>
<evidence type="ECO:0000313" key="1">
    <source>
        <dbReference type="EMBL" id="WYW17497.1"/>
    </source>
</evidence>
<dbReference type="EMBL" id="CP150484">
    <property type="protein sequence ID" value="WYW17497.1"/>
    <property type="molecule type" value="Genomic_DNA"/>
</dbReference>
<keyword evidence="2" id="KW-1185">Reference proteome</keyword>
<dbReference type="Proteomes" id="UP001456344">
    <property type="component" value="Chromosome"/>
</dbReference>
<sequence length="272" mass="30293">MTVPVIPRIVIPLPQERLTPCSEGEQAGPGALPRQSHASCARRENTQPVPPPPANSEIERAWYRWILGHHGSFVTWRLLSSALYHRDFDEAAALFDAYSALLLYAGSCTPELYGTVVRPRMVARDPAMSGTWARDYRHINRQLADIVPARGSALKEAMKINRLVHMSVAWRLVPTGGSLLRDSGHDVHDEPTLEEQDIVDDFFLLDRGPNCTSGFLVALRARITAILADMHTRPVQADYRHEAVNRFQEDLPVHIARVVSIAEATLLEGVNA</sequence>
<accession>A0ACD5BE45</accession>
<organism evidence="1 2">
    <name type="scientific">Amycolatopsis coloradensis</name>
    <dbReference type="NCBI Taxonomy" id="76021"/>
    <lineage>
        <taxon>Bacteria</taxon>
        <taxon>Bacillati</taxon>
        <taxon>Actinomycetota</taxon>
        <taxon>Actinomycetes</taxon>
        <taxon>Pseudonocardiales</taxon>
        <taxon>Pseudonocardiaceae</taxon>
        <taxon>Amycolatopsis</taxon>
    </lineage>
</organism>
<proteinExistence type="predicted"/>
<name>A0ACD5BE45_9PSEU</name>
<protein>
    <submittedName>
        <fullName evidence="1">L-tyrosine 3-hydroxylase</fullName>
    </submittedName>
</protein>